<reference evidence="3" key="1">
    <citation type="journal article" date="2019" name="Int. J. Syst. Evol. Microbiol.">
        <title>The Global Catalogue of Microorganisms (GCM) 10K type strain sequencing project: providing services to taxonomists for standard genome sequencing and annotation.</title>
        <authorList>
            <consortium name="The Broad Institute Genomics Platform"/>
            <consortium name="The Broad Institute Genome Sequencing Center for Infectious Disease"/>
            <person name="Wu L."/>
            <person name="Ma J."/>
        </authorList>
    </citation>
    <scope>NUCLEOTIDE SEQUENCE [LARGE SCALE GENOMIC DNA]</scope>
    <source>
        <strain evidence="3">KCTC 42217</strain>
    </source>
</reference>
<evidence type="ECO:0008006" key="4">
    <source>
        <dbReference type="Google" id="ProtNLM"/>
    </source>
</evidence>
<feature type="transmembrane region" description="Helical" evidence="1">
    <location>
        <begin position="6"/>
        <end position="22"/>
    </location>
</feature>
<keyword evidence="1" id="KW-0472">Membrane</keyword>
<name>A0ABW4ZIF4_9SPHI</name>
<feature type="transmembrane region" description="Helical" evidence="1">
    <location>
        <begin position="42"/>
        <end position="60"/>
    </location>
</feature>
<keyword evidence="1" id="KW-1133">Transmembrane helix</keyword>
<keyword evidence="1" id="KW-0812">Transmembrane</keyword>
<evidence type="ECO:0000313" key="3">
    <source>
        <dbReference type="Proteomes" id="UP001597387"/>
    </source>
</evidence>
<gene>
    <name evidence="2" type="ORF">ACFSJU_03870</name>
</gene>
<keyword evidence="3" id="KW-1185">Reference proteome</keyword>
<proteinExistence type="predicted"/>
<accession>A0ABW4ZIF4</accession>
<dbReference type="Proteomes" id="UP001597387">
    <property type="component" value="Unassembled WGS sequence"/>
</dbReference>
<organism evidence="2 3">
    <name type="scientific">Paradesertivirga mongoliensis</name>
    <dbReference type="NCBI Taxonomy" id="2100740"/>
    <lineage>
        <taxon>Bacteria</taxon>
        <taxon>Pseudomonadati</taxon>
        <taxon>Bacteroidota</taxon>
        <taxon>Sphingobacteriia</taxon>
        <taxon>Sphingobacteriales</taxon>
        <taxon>Sphingobacteriaceae</taxon>
        <taxon>Paradesertivirga</taxon>
    </lineage>
</organism>
<protein>
    <recommendedName>
        <fullName evidence="4">DUF3784 domain-containing protein</fullName>
    </recommendedName>
</protein>
<evidence type="ECO:0000256" key="1">
    <source>
        <dbReference type="SAM" id="Phobius"/>
    </source>
</evidence>
<dbReference type="RefSeq" id="WP_255899147.1">
    <property type="nucleotide sequence ID" value="NZ_JAFMZO010000001.1"/>
</dbReference>
<dbReference type="EMBL" id="JBHUHZ010000001">
    <property type="protein sequence ID" value="MFD2161515.1"/>
    <property type="molecule type" value="Genomic_DNA"/>
</dbReference>
<sequence>MGAKTLLVGIAFLLGAGILYKIRSWDKYEGELADGINSMRSFRTWMLIIMCLIAGIVFLAKAL</sequence>
<evidence type="ECO:0000313" key="2">
    <source>
        <dbReference type="EMBL" id="MFD2161515.1"/>
    </source>
</evidence>
<comment type="caution">
    <text evidence="2">The sequence shown here is derived from an EMBL/GenBank/DDBJ whole genome shotgun (WGS) entry which is preliminary data.</text>
</comment>